<dbReference type="Proteomes" id="UP000694005">
    <property type="component" value="Chromosome A09"/>
</dbReference>
<gene>
    <name evidence="1" type="ORF">BRAPAZ1V2_A09P33290.2</name>
</gene>
<protein>
    <submittedName>
        <fullName evidence="1">Uncharacterized protein</fullName>
    </submittedName>
</protein>
<accession>A0A8D9G0J5</accession>
<proteinExistence type="predicted"/>
<dbReference type="Gramene" id="A09p33290.2_BraZ1">
    <property type="protein sequence ID" value="A09p33290.2_BraZ1.CDS"/>
    <property type="gene ID" value="A09g33290.2_BraZ1"/>
</dbReference>
<evidence type="ECO:0000313" key="2">
    <source>
        <dbReference type="Proteomes" id="UP000694005"/>
    </source>
</evidence>
<sequence length="66" mass="7277">MVIRSYIVAVGKEIVDLCLNSVRDLADNYTCLQGVPYNGVLLLPSLLLKSLIFPKFFKLGVAVVVH</sequence>
<organism evidence="1 2">
    <name type="scientific">Brassica campestris</name>
    <name type="common">Field mustard</name>
    <dbReference type="NCBI Taxonomy" id="3711"/>
    <lineage>
        <taxon>Eukaryota</taxon>
        <taxon>Viridiplantae</taxon>
        <taxon>Streptophyta</taxon>
        <taxon>Embryophyta</taxon>
        <taxon>Tracheophyta</taxon>
        <taxon>Spermatophyta</taxon>
        <taxon>Magnoliopsida</taxon>
        <taxon>eudicotyledons</taxon>
        <taxon>Gunneridae</taxon>
        <taxon>Pentapetalae</taxon>
        <taxon>rosids</taxon>
        <taxon>malvids</taxon>
        <taxon>Brassicales</taxon>
        <taxon>Brassicaceae</taxon>
        <taxon>Brassiceae</taxon>
        <taxon>Brassica</taxon>
    </lineage>
</organism>
<evidence type="ECO:0000313" key="1">
    <source>
        <dbReference type="EMBL" id="CAG7862862.1"/>
    </source>
</evidence>
<dbReference type="AlphaFoldDB" id="A0A8D9G0J5"/>
<dbReference type="EMBL" id="LS974625">
    <property type="protein sequence ID" value="CAG7862862.1"/>
    <property type="molecule type" value="Genomic_DNA"/>
</dbReference>
<reference evidence="1 2" key="1">
    <citation type="submission" date="2021-07" db="EMBL/GenBank/DDBJ databases">
        <authorList>
            <consortium name="Genoscope - CEA"/>
            <person name="William W."/>
        </authorList>
    </citation>
    <scope>NUCLEOTIDE SEQUENCE [LARGE SCALE GENOMIC DNA]</scope>
</reference>
<name>A0A8D9G0J5_BRACM</name>